<dbReference type="Proteomes" id="UP000015105">
    <property type="component" value="Chromosome 2D"/>
</dbReference>
<dbReference type="AlphaFoldDB" id="A0A453BQ00"/>
<feature type="compositionally biased region" description="Basic and acidic residues" evidence="1">
    <location>
        <begin position="55"/>
        <end position="70"/>
    </location>
</feature>
<dbReference type="Gramene" id="AET2Gv20590000.1">
    <property type="protein sequence ID" value="AET2Gv20590000.1"/>
    <property type="gene ID" value="AET2Gv20590000"/>
</dbReference>
<evidence type="ECO:0000313" key="3">
    <source>
        <dbReference type="Proteomes" id="UP000015105"/>
    </source>
</evidence>
<organism evidence="2 3">
    <name type="scientific">Aegilops tauschii subsp. strangulata</name>
    <name type="common">Goatgrass</name>
    <dbReference type="NCBI Taxonomy" id="200361"/>
    <lineage>
        <taxon>Eukaryota</taxon>
        <taxon>Viridiplantae</taxon>
        <taxon>Streptophyta</taxon>
        <taxon>Embryophyta</taxon>
        <taxon>Tracheophyta</taxon>
        <taxon>Spermatophyta</taxon>
        <taxon>Magnoliopsida</taxon>
        <taxon>Liliopsida</taxon>
        <taxon>Poales</taxon>
        <taxon>Poaceae</taxon>
        <taxon>BOP clade</taxon>
        <taxon>Pooideae</taxon>
        <taxon>Triticodae</taxon>
        <taxon>Triticeae</taxon>
        <taxon>Triticinae</taxon>
        <taxon>Aegilops</taxon>
    </lineage>
</organism>
<feature type="region of interest" description="Disordered" evidence="1">
    <location>
        <begin position="38"/>
        <end position="90"/>
    </location>
</feature>
<reference evidence="2" key="5">
    <citation type="journal article" date="2021" name="G3 (Bethesda)">
        <title>Aegilops tauschii genome assembly Aet v5.0 features greater sequence contiguity and improved annotation.</title>
        <authorList>
            <person name="Wang L."/>
            <person name="Zhu T."/>
            <person name="Rodriguez J.C."/>
            <person name="Deal K.R."/>
            <person name="Dubcovsky J."/>
            <person name="McGuire P.E."/>
            <person name="Lux T."/>
            <person name="Spannagl M."/>
            <person name="Mayer K.F.X."/>
            <person name="Baldrich P."/>
            <person name="Meyers B.C."/>
            <person name="Huo N."/>
            <person name="Gu Y.Q."/>
            <person name="Zhou H."/>
            <person name="Devos K.M."/>
            <person name="Bennetzen J.L."/>
            <person name="Unver T."/>
            <person name="Budak H."/>
            <person name="Gulick P.J."/>
            <person name="Galiba G."/>
            <person name="Kalapos B."/>
            <person name="Nelson D.R."/>
            <person name="Li P."/>
            <person name="You F.M."/>
            <person name="Luo M.C."/>
            <person name="Dvorak J."/>
        </authorList>
    </citation>
    <scope>NUCLEOTIDE SEQUENCE [LARGE SCALE GENOMIC DNA]</scope>
    <source>
        <strain evidence="2">cv. AL8/78</strain>
    </source>
</reference>
<accession>A0A453BQ00</accession>
<name>A0A453BQ00_AEGTS</name>
<keyword evidence="3" id="KW-1185">Reference proteome</keyword>
<evidence type="ECO:0000313" key="2">
    <source>
        <dbReference type="EnsemblPlants" id="AET2Gv20590000.1"/>
    </source>
</evidence>
<reference evidence="3" key="1">
    <citation type="journal article" date="2014" name="Science">
        <title>Ancient hybridizations among the ancestral genomes of bread wheat.</title>
        <authorList>
            <consortium name="International Wheat Genome Sequencing Consortium,"/>
            <person name="Marcussen T."/>
            <person name="Sandve S.R."/>
            <person name="Heier L."/>
            <person name="Spannagl M."/>
            <person name="Pfeifer M."/>
            <person name="Jakobsen K.S."/>
            <person name="Wulff B.B."/>
            <person name="Steuernagel B."/>
            <person name="Mayer K.F."/>
            <person name="Olsen O.A."/>
        </authorList>
    </citation>
    <scope>NUCLEOTIDE SEQUENCE [LARGE SCALE GENOMIC DNA]</scope>
    <source>
        <strain evidence="3">cv. AL8/78</strain>
    </source>
</reference>
<proteinExistence type="predicted"/>
<evidence type="ECO:0000256" key="1">
    <source>
        <dbReference type="SAM" id="MobiDB-lite"/>
    </source>
</evidence>
<reference evidence="3" key="2">
    <citation type="journal article" date="2017" name="Nat. Plants">
        <title>The Aegilops tauschii genome reveals multiple impacts of transposons.</title>
        <authorList>
            <person name="Zhao G."/>
            <person name="Zou C."/>
            <person name="Li K."/>
            <person name="Wang K."/>
            <person name="Li T."/>
            <person name="Gao L."/>
            <person name="Zhang X."/>
            <person name="Wang H."/>
            <person name="Yang Z."/>
            <person name="Liu X."/>
            <person name="Jiang W."/>
            <person name="Mao L."/>
            <person name="Kong X."/>
            <person name="Jiao Y."/>
            <person name="Jia J."/>
        </authorList>
    </citation>
    <scope>NUCLEOTIDE SEQUENCE [LARGE SCALE GENOMIC DNA]</scope>
    <source>
        <strain evidence="3">cv. AL8/78</strain>
    </source>
</reference>
<reference evidence="2" key="4">
    <citation type="submission" date="2019-03" db="UniProtKB">
        <authorList>
            <consortium name="EnsemblPlants"/>
        </authorList>
    </citation>
    <scope>IDENTIFICATION</scope>
</reference>
<sequence length="90" mass="9325">MSALRSFLGKLPRPSCRQALLGGTVASAAAAGIWYLQQNGDKPAPAPAPVPGRLGAEEEVMKKETQRAAEEAAANKAQHAGVEAATKKET</sequence>
<dbReference type="EnsemblPlants" id="AET2Gv20590000.1">
    <property type="protein sequence ID" value="AET2Gv20590000.1"/>
    <property type="gene ID" value="AET2Gv20590000"/>
</dbReference>
<reference evidence="2" key="3">
    <citation type="journal article" date="2017" name="Nature">
        <title>Genome sequence of the progenitor of the wheat D genome Aegilops tauschii.</title>
        <authorList>
            <person name="Luo M.C."/>
            <person name="Gu Y.Q."/>
            <person name="Puiu D."/>
            <person name="Wang H."/>
            <person name="Twardziok S.O."/>
            <person name="Deal K.R."/>
            <person name="Huo N."/>
            <person name="Zhu T."/>
            <person name="Wang L."/>
            <person name="Wang Y."/>
            <person name="McGuire P.E."/>
            <person name="Liu S."/>
            <person name="Long H."/>
            <person name="Ramasamy R.K."/>
            <person name="Rodriguez J.C."/>
            <person name="Van S.L."/>
            <person name="Yuan L."/>
            <person name="Wang Z."/>
            <person name="Xia Z."/>
            <person name="Xiao L."/>
            <person name="Anderson O.D."/>
            <person name="Ouyang S."/>
            <person name="Liang Y."/>
            <person name="Zimin A.V."/>
            <person name="Pertea G."/>
            <person name="Qi P."/>
            <person name="Bennetzen J.L."/>
            <person name="Dai X."/>
            <person name="Dawson M.W."/>
            <person name="Muller H.G."/>
            <person name="Kugler K."/>
            <person name="Rivarola-Duarte L."/>
            <person name="Spannagl M."/>
            <person name="Mayer K.F.X."/>
            <person name="Lu F.H."/>
            <person name="Bevan M.W."/>
            <person name="Leroy P."/>
            <person name="Li P."/>
            <person name="You F.M."/>
            <person name="Sun Q."/>
            <person name="Liu Z."/>
            <person name="Lyons E."/>
            <person name="Wicker T."/>
            <person name="Salzberg S.L."/>
            <person name="Devos K.M."/>
            <person name="Dvorak J."/>
        </authorList>
    </citation>
    <scope>NUCLEOTIDE SEQUENCE [LARGE SCALE GENOMIC DNA]</scope>
    <source>
        <strain evidence="2">cv. AL8/78</strain>
    </source>
</reference>
<protein>
    <submittedName>
        <fullName evidence="2">Uncharacterized protein</fullName>
    </submittedName>
</protein>